<organism evidence="2 3">
    <name type="scientific">Psychromonas aquatilis</name>
    <dbReference type="NCBI Taxonomy" id="2005072"/>
    <lineage>
        <taxon>Bacteria</taxon>
        <taxon>Pseudomonadati</taxon>
        <taxon>Pseudomonadota</taxon>
        <taxon>Gammaproteobacteria</taxon>
        <taxon>Alteromonadales</taxon>
        <taxon>Psychromonadaceae</taxon>
        <taxon>Psychromonas</taxon>
    </lineage>
</organism>
<keyword evidence="3" id="KW-1185">Reference proteome</keyword>
<reference evidence="2 3" key="1">
    <citation type="submission" date="2024-02" db="EMBL/GenBank/DDBJ databases">
        <title>Bacteria isolated from the canopy kelp, Nereocystis luetkeana.</title>
        <authorList>
            <person name="Pfister C.A."/>
            <person name="Younker I.T."/>
            <person name="Light S.H."/>
        </authorList>
    </citation>
    <scope>NUCLEOTIDE SEQUENCE [LARGE SCALE GENOMIC DNA]</scope>
    <source>
        <strain evidence="2 3">TI.1.05</strain>
    </source>
</reference>
<feature type="compositionally biased region" description="Basic residues" evidence="1">
    <location>
        <begin position="150"/>
        <end position="168"/>
    </location>
</feature>
<feature type="region of interest" description="Disordered" evidence="1">
    <location>
        <begin position="147"/>
        <end position="168"/>
    </location>
</feature>
<evidence type="ECO:0000256" key="1">
    <source>
        <dbReference type="SAM" id="MobiDB-lite"/>
    </source>
</evidence>
<gene>
    <name evidence="2" type="ORF">V6256_10000</name>
</gene>
<evidence type="ECO:0000313" key="3">
    <source>
        <dbReference type="Proteomes" id="UP001369082"/>
    </source>
</evidence>
<sequence>MGRRVREDNPILIKVNELKDRYKKENKKTDGSLLKIKEMIRVDESSLSLIKNIVCVSNAAVKVGTQKNRVLSNDNNTKDYHYKINADLDRFIYNEIKEFNHYLYYIRKRKKLDVINAELKDKKIELEKLLMNEIKKTKNEIKELREKITKERKRRKNSLKKIKRSFKK</sequence>
<proteinExistence type="predicted"/>
<dbReference type="EMBL" id="JBAKAZ010000035">
    <property type="protein sequence ID" value="MEL0629936.1"/>
    <property type="molecule type" value="Genomic_DNA"/>
</dbReference>
<comment type="caution">
    <text evidence="2">The sequence shown here is derived from an EMBL/GenBank/DDBJ whole genome shotgun (WGS) entry which is preliminary data.</text>
</comment>
<accession>A0ABU9GRH6</accession>
<dbReference type="Proteomes" id="UP001369082">
    <property type="component" value="Unassembled WGS sequence"/>
</dbReference>
<dbReference type="RefSeq" id="WP_341598069.1">
    <property type="nucleotide sequence ID" value="NZ_JBAKAZ010000035.1"/>
</dbReference>
<name>A0ABU9GRH6_9GAMM</name>
<protein>
    <submittedName>
        <fullName evidence="2">Uncharacterized protein</fullName>
    </submittedName>
</protein>
<evidence type="ECO:0000313" key="2">
    <source>
        <dbReference type="EMBL" id="MEL0629936.1"/>
    </source>
</evidence>